<protein>
    <submittedName>
        <fullName evidence="1">Uncharacterized protein</fullName>
    </submittedName>
</protein>
<name>A0ABV0CIG4_9NEIS</name>
<dbReference type="Proteomes" id="UP001405405">
    <property type="component" value="Unassembled WGS sequence"/>
</dbReference>
<gene>
    <name evidence="1" type="ORF">VA599_09420</name>
</gene>
<dbReference type="EMBL" id="JAYFSJ010000005">
    <property type="protein sequence ID" value="MEN7430969.1"/>
    <property type="molecule type" value="Genomic_DNA"/>
</dbReference>
<evidence type="ECO:0000313" key="1">
    <source>
        <dbReference type="EMBL" id="MEN7430969.1"/>
    </source>
</evidence>
<accession>A0ABV0CIG4</accession>
<organism evidence="1 2">
    <name type="scientific">Chromobacterium indicum</name>
    <dbReference type="NCBI Taxonomy" id="3110228"/>
    <lineage>
        <taxon>Bacteria</taxon>
        <taxon>Pseudomonadati</taxon>
        <taxon>Pseudomonadota</taxon>
        <taxon>Betaproteobacteria</taxon>
        <taxon>Neisseriales</taxon>
        <taxon>Chromobacteriaceae</taxon>
        <taxon>Chromobacterium</taxon>
    </lineage>
</organism>
<evidence type="ECO:0000313" key="2">
    <source>
        <dbReference type="Proteomes" id="UP001405405"/>
    </source>
</evidence>
<comment type="caution">
    <text evidence="1">The sequence shown here is derived from an EMBL/GenBank/DDBJ whole genome shotgun (WGS) entry which is preliminary data.</text>
</comment>
<dbReference type="RefSeq" id="WP_346788371.1">
    <property type="nucleotide sequence ID" value="NZ_JAYFSJ010000005.1"/>
</dbReference>
<reference evidence="1 2" key="1">
    <citation type="submission" date="2023-12" db="EMBL/GenBank/DDBJ databases">
        <title>Chromobacterium sp. strain TRC.1.1.SA producing antimicrobial pigment.</title>
        <authorList>
            <person name="Verma N."/>
            <person name="Choksket S."/>
            <person name="Pinnaka A.K."/>
            <person name="Korpole S."/>
        </authorList>
    </citation>
    <scope>NUCLEOTIDE SEQUENCE [LARGE SCALE GENOMIC DNA]</scope>
    <source>
        <strain evidence="1 2">TRC1.1.SA</strain>
    </source>
</reference>
<keyword evidence="2" id="KW-1185">Reference proteome</keyword>
<proteinExistence type="predicted"/>
<sequence length="104" mass="11570">MGRAGEEAGPWNAGEAKALLEEGQAGSLRQAFFTKTMRNHRQQKPRPSRLALDNGKLVRGWILDHTDEMLMLADGYQIYTILLGDNIRLIDTMAINVDCKTASP</sequence>